<reference evidence="14 15" key="1">
    <citation type="journal article" date="2016" name="Nat. Commun.">
        <title>Extremotolerant tardigrade genome and improved radiotolerance of human cultured cells by tardigrade-unique protein.</title>
        <authorList>
            <person name="Hashimoto T."/>
            <person name="Horikawa D.D."/>
            <person name="Saito Y."/>
            <person name="Kuwahara H."/>
            <person name="Kozuka-Hata H."/>
            <person name="Shin-I T."/>
            <person name="Minakuchi Y."/>
            <person name="Ohishi K."/>
            <person name="Motoyama A."/>
            <person name="Aizu T."/>
            <person name="Enomoto A."/>
            <person name="Kondo K."/>
            <person name="Tanaka S."/>
            <person name="Hara Y."/>
            <person name="Koshikawa S."/>
            <person name="Sagara H."/>
            <person name="Miura T."/>
            <person name="Yokobori S."/>
            <person name="Miyagawa K."/>
            <person name="Suzuki Y."/>
            <person name="Kubo T."/>
            <person name="Oyama M."/>
            <person name="Kohara Y."/>
            <person name="Fujiyama A."/>
            <person name="Arakawa K."/>
            <person name="Katayama T."/>
            <person name="Toyoda A."/>
            <person name="Kunieda T."/>
        </authorList>
    </citation>
    <scope>NUCLEOTIDE SEQUENCE [LARGE SCALE GENOMIC DNA]</scope>
    <source>
        <strain evidence="14 15">YOKOZUNA-1</strain>
    </source>
</reference>
<evidence type="ECO:0000259" key="13">
    <source>
        <dbReference type="PROSITE" id="PS50848"/>
    </source>
</evidence>
<dbReference type="Pfam" id="PF01852">
    <property type="entry name" value="START"/>
    <property type="match status" value="1"/>
</dbReference>
<dbReference type="Proteomes" id="UP000186922">
    <property type="component" value="Unassembled WGS sequence"/>
</dbReference>
<protein>
    <recommendedName>
        <fullName evidence="9">Phosphatidylcholine transfer protein</fullName>
    </recommendedName>
    <alternativeName>
        <fullName evidence="11">START domain-containing protein 2</fullName>
    </alternativeName>
    <alternativeName>
        <fullName evidence="10">StAR-related lipid transfer protein 2</fullName>
    </alternativeName>
</protein>
<dbReference type="GO" id="GO:0006869">
    <property type="term" value="P:lipid transport"/>
    <property type="evidence" value="ECO:0007669"/>
    <property type="project" value="UniProtKB-KW"/>
</dbReference>
<evidence type="ECO:0000256" key="5">
    <source>
        <dbReference type="ARBA" id="ARBA00022990"/>
    </source>
</evidence>
<evidence type="ECO:0000313" key="15">
    <source>
        <dbReference type="Proteomes" id="UP000186922"/>
    </source>
</evidence>
<dbReference type="GO" id="GO:0008289">
    <property type="term" value="F:lipid binding"/>
    <property type="evidence" value="ECO:0007669"/>
    <property type="project" value="UniProtKB-KW"/>
</dbReference>
<dbReference type="InterPro" id="IPR023393">
    <property type="entry name" value="START-like_dom_sf"/>
</dbReference>
<keyword evidence="6" id="KW-0445">Lipid transport</keyword>
<comment type="subunit">
    <text evidence="8">Interacts with ACOT13/THEM2.</text>
</comment>
<evidence type="ECO:0000256" key="9">
    <source>
        <dbReference type="ARBA" id="ARBA00069061"/>
    </source>
</evidence>
<comment type="subcellular location">
    <subcellularLocation>
        <location evidence="1">Cytoplasm</location>
    </subcellularLocation>
</comment>
<dbReference type="InterPro" id="IPR051213">
    <property type="entry name" value="START_lipid_transfer"/>
</dbReference>
<dbReference type="OrthoDB" id="1295045at2759"/>
<evidence type="ECO:0000256" key="8">
    <source>
        <dbReference type="ARBA" id="ARBA00063535"/>
    </source>
</evidence>
<evidence type="ECO:0000256" key="7">
    <source>
        <dbReference type="ARBA" id="ARBA00023121"/>
    </source>
</evidence>
<evidence type="ECO:0000256" key="12">
    <source>
        <dbReference type="SAM" id="MobiDB-lite"/>
    </source>
</evidence>
<dbReference type="FunFam" id="3.30.530.20:FF:000017">
    <property type="entry name" value="Phosphatidylcholine transfer protein, putative"/>
    <property type="match status" value="1"/>
</dbReference>
<dbReference type="PANTHER" id="PTHR19308">
    <property type="entry name" value="PHOSPHATIDYLCHOLINE TRANSFER PROTEIN"/>
    <property type="match status" value="1"/>
</dbReference>
<sequence>MNFLGKSLVRLATCPPTSTPIGRSFHSTPVVETTRWKRWQHTPWPYPLGLKHKRSSWLPWRPGYMDLRKRLPKPGSEPGQISGPYRKRFQALVYGEMMKLLGLFTRQCEVYAAQRVRRAQQLSLMYGTMYSRRIVGNLLLKLSTSFRTHAPLKLTALVSSVVFAMDKQDYLFNVVISDEEIESCYDDLSKWSSEVKEADCLCDWESVTKTSHCDVWQKAPTATNALPEYRAVGTFSDIPAETFYQTQMDIVHRKQWDKLVVKLDLIERDNETGAETLQWVSQYPFPFLPREYIYQRRSRIYEDRNAMIIISKTCDHPKYPVNNSYVRVKSYYSALMITPHRTFEEDGFDYVMSYVDDAQSILPKVAVQYAARTNLPEFMTKLHEVAKALIRKYGRPQPSSPKHSSHSVLPSLGRTEKENVPVEASDSIGDVCATASSSGLTHGSISTMRSP</sequence>
<evidence type="ECO:0000256" key="6">
    <source>
        <dbReference type="ARBA" id="ARBA00023055"/>
    </source>
</evidence>
<keyword evidence="15" id="KW-1185">Reference proteome</keyword>
<evidence type="ECO:0000256" key="4">
    <source>
        <dbReference type="ARBA" id="ARBA00022553"/>
    </source>
</evidence>
<keyword evidence="7" id="KW-0446">Lipid-binding</keyword>
<dbReference type="InterPro" id="IPR002913">
    <property type="entry name" value="START_lipid-bd_dom"/>
</dbReference>
<accession>A0A1D1V7V9</accession>
<dbReference type="EMBL" id="BDGG01000003">
    <property type="protein sequence ID" value="GAU96142.1"/>
    <property type="molecule type" value="Genomic_DNA"/>
</dbReference>
<evidence type="ECO:0000256" key="1">
    <source>
        <dbReference type="ARBA" id="ARBA00004496"/>
    </source>
</evidence>
<gene>
    <name evidence="14" type="primary">RvY_07630-1</name>
    <name evidence="14" type="synonym">RvY_07630.1</name>
    <name evidence="14" type="ORF">RvY_07630</name>
</gene>
<organism evidence="14 15">
    <name type="scientific">Ramazzottius varieornatus</name>
    <name type="common">Water bear</name>
    <name type="synonym">Tardigrade</name>
    <dbReference type="NCBI Taxonomy" id="947166"/>
    <lineage>
        <taxon>Eukaryota</taxon>
        <taxon>Metazoa</taxon>
        <taxon>Ecdysozoa</taxon>
        <taxon>Tardigrada</taxon>
        <taxon>Eutardigrada</taxon>
        <taxon>Parachela</taxon>
        <taxon>Hypsibioidea</taxon>
        <taxon>Ramazzottiidae</taxon>
        <taxon>Ramazzottius</taxon>
    </lineage>
</organism>
<feature type="compositionally biased region" description="Low complexity" evidence="12">
    <location>
        <begin position="396"/>
        <end position="412"/>
    </location>
</feature>
<keyword evidence="4" id="KW-0597">Phosphoprotein</keyword>
<evidence type="ECO:0000313" key="14">
    <source>
        <dbReference type="EMBL" id="GAU96142.1"/>
    </source>
</evidence>
<evidence type="ECO:0000256" key="10">
    <source>
        <dbReference type="ARBA" id="ARBA00077188"/>
    </source>
</evidence>
<evidence type="ECO:0000256" key="3">
    <source>
        <dbReference type="ARBA" id="ARBA00022490"/>
    </source>
</evidence>
<proteinExistence type="predicted"/>
<evidence type="ECO:0000256" key="2">
    <source>
        <dbReference type="ARBA" id="ARBA00022448"/>
    </source>
</evidence>
<dbReference type="SMART" id="SM00234">
    <property type="entry name" value="START"/>
    <property type="match status" value="1"/>
</dbReference>
<evidence type="ECO:0000256" key="11">
    <source>
        <dbReference type="ARBA" id="ARBA00079049"/>
    </source>
</evidence>
<dbReference type="GO" id="GO:0005829">
    <property type="term" value="C:cytosol"/>
    <property type="evidence" value="ECO:0007669"/>
    <property type="project" value="UniProtKB-ARBA"/>
</dbReference>
<feature type="domain" description="START" evidence="13">
    <location>
        <begin position="191"/>
        <end position="391"/>
    </location>
</feature>
<name>A0A1D1V7V9_RAMVA</name>
<keyword evidence="3" id="KW-0963">Cytoplasm</keyword>
<dbReference type="SUPFAM" id="SSF55961">
    <property type="entry name" value="Bet v1-like"/>
    <property type="match status" value="1"/>
</dbReference>
<dbReference type="STRING" id="947166.A0A1D1V7V9"/>
<dbReference type="Gene3D" id="3.30.530.20">
    <property type="match status" value="1"/>
</dbReference>
<keyword evidence="2" id="KW-0813">Transport</keyword>
<keyword evidence="5" id="KW-0007">Acetylation</keyword>
<feature type="region of interest" description="Disordered" evidence="12">
    <location>
        <begin position="394"/>
        <end position="428"/>
    </location>
</feature>
<dbReference type="PANTHER" id="PTHR19308:SF8">
    <property type="entry name" value="STAR-RELATED LIPID TRANSFER PROTEIN 7, MITOCHONDRIAL"/>
    <property type="match status" value="1"/>
</dbReference>
<dbReference type="AlphaFoldDB" id="A0A1D1V7V9"/>
<comment type="caution">
    <text evidence="14">The sequence shown here is derived from an EMBL/GenBank/DDBJ whole genome shotgun (WGS) entry which is preliminary data.</text>
</comment>
<dbReference type="PROSITE" id="PS50848">
    <property type="entry name" value="START"/>
    <property type="match status" value="1"/>
</dbReference>